<feature type="region of interest" description="Disordered" evidence="1">
    <location>
        <begin position="23"/>
        <end position="42"/>
    </location>
</feature>
<dbReference type="Gene3D" id="1.10.287.110">
    <property type="entry name" value="DnaJ domain"/>
    <property type="match status" value="1"/>
</dbReference>
<feature type="non-terminal residue" evidence="4">
    <location>
        <position position="1"/>
    </location>
</feature>
<evidence type="ECO:0000259" key="3">
    <source>
        <dbReference type="PROSITE" id="PS50076"/>
    </source>
</evidence>
<evidence type="ECO:0000313" key="5">
    <source>
        <dbReference type="Proteomes" id="UP000324800"/>
    </source>
</evidence>
<dbReference type="SMART" id="SM00271">
    <property type="entry name" value="DnaJ"/>
    <property type="match status" value="1"/>
</dbReference>
<proteinExistence type="predicted"/>
<evidence type="ECO:0000313" key="4">
    <source>
        <dbReference type="EMBL" id="KAA6357898.1"/>
    </source>
</evidence>
<organism evidence="4 5">
    <name type="scientific">Streblomastix strix</name>
    <dbReference type="NCBI Taxonomy" id="222440"/>
    <lineage>
        <taxon>Eukaryota</taxon>
        <taxon>Metamonada</taxon>
        <taxon>Preaxostyla</taxon>
        <taxon>Oxymonadida</taxon>
        <taxon>Streblomastigidae</taxon>
        <taxon>Streblomastix</taxon>
    </lineage>
</organism>
<dbReference type="AlphaFoldDB" id="A0A5J4TI31"/>
<dbReference type="InterPro" id="IPR052763">
    <property type="entry name" value="DnaJ_C4"/>
</dbReference>
<dbReference type="PANTHER" id="PTHR44825:SF1">
    <property type="entry name" value="DNAJ HOMOLOG SUBFAMILY C MEMBER 4"/>
    <property type="match status" value="1"/>
</dbReference>
<evidence type="ECO:0000256" key="1">
    <source>
        <dbReference type="SAM" id="MobiDB-lite"/>
    </source>
</evidence>
<dbReference type="Proteomes" id="UP000324800">
    <property type="component" value="Unassembled WGS sequence"/>
</dbReference>
<dbReference type="EMBL" id="SNRW01030689">
    <property type="protein sequence ID" value="KAA6357898.1"/>
    <property type="molecule type" value="Genomic_DNA"/>
</dbReference>
<feature type="transmembrane region" description="Helical" evidence="2">
    <location>
        <begin position="59"/>
        <end position="84"/>
    </location>
</feature>
<dbReference type="OrthoDB" id="10250354at2759"/>
<dbReference type="PROSITE" id="PS50076">
    <property type="entry name" value="DNAJ_2"/>
    <property type="match status" value="1"/>
</dbReference>
<gene>
    <name evidence="4" type="ORF">EZS28_046575</name>
</gene>
<protein>
    <recommendedName>
        <fullName evidence="3">J domain-containing protein</fullName>
    </recommendedName>
</protein>
<keyword evidence="2" id="KW-1133">Transmembrane helix</keyword>
<evidence type="ECO:0000256" key="2">
    <source>
        <dbReference type="SAM" id="Phobius"/>
    </source>
</evidence>
<name>A0A5J4TI31_9EUKA</name>
<dbReference type="CDD" id="cd06257">
    <property type="entry name" value="DnaJ"/>
    <property type="match status" value="1"/>
</dbReference>
<reference evidence="4 5" key="1">
    <citation type="submission" date="2019-03" db="EMBL/GenBank/DDBJ databases">
        <title>Single cell metagenomics reveals metabolic interactions within the superorganism composed of flagellate Streblomastix strix and complex community of Bacteroidetes bacteria on its surface.</title>
        <authorList>
            <person name="Treitli S.C."/>
            <person name="Kolisko M."/>
            <person name="Husnik F."/>
            <person name="Keeling P."/>
            <person name="Hampl V."/>
        </authorList>
    </citation>
    <scope>NUCLEOTIDE SEQUENCE [LARGE SCALE GENOMIC DNA]</scope>
    <source>
        <strain evidence="4">ST1C</strain>
    </source>
</reference>
<accession>A0A5J4TI31</accession>
<keyword evidence="2" id="KW-0812">Transmembrane</keyword>
<keyword evidence="2" id="KW-0472">Membrane</keyword>
<sequence length="162" mass="19203">NMEEIHKILRQYEKWEEQYKKQTQQNLKETKQEQDGEENEETGELELVYRPNYLDNVSYGGLCKCLLLCFIILLMSSSLAIYVFRNKNVFHANFVSPQTNYYQILGLEPTATSKEIRDAYKQLARKYHPDKHKQCKECPEIFNKVTDAYEHLKSGFSVLDFM</sequence>
<dbReference type="PRINTS" id="PR00625">
    <property type="entry name" value="JDOMAIN"/>
</dbReference>
<dbReference type="InterPro" id="IPR036869">
    <property type="entry name" value="J_dom_sf"/>
</dbReference>
<comment type="caution">
    <text evidence="4">The sequence shown here is derived from an EMBL/GenBank/DDBJ whole genome shotgun (WGS) entry which is preliminary data.</text>
</comment>
<dbReference type="SUPFAM" id="SSF46565">
    <property type="entry name" value="Chaperone J-domain"/>
    <property type="match status" value="1"/>
</dbReference>
<dbReference type="PANTHER" id="PTHR44825">
    <property type="match status" value="1"/>
</dbReference>
<dbReference type="InterPro" id="IPR001623">
    <property type="entry name" value="DnaJ_domain"/>
</dbReference>
<feature type="domain" description="J" evidence="3">
    <location>
        <begin position="100"/>
        <end position="162"/>
    </location>
</feature>
<dbReference type="Pfam" id="PF00226">
    <property type="entry name" value="DnaJ"/>
    <property type="match status" value="1"/>
</dbReference>